<dbReference type="GO" id="GO:0004497">
    <property type="term" value="F:monooxygenase activity"/>
    <property type="evidence" value="ECO:0007669"/>
    <property type="project" value="UniProtKB-KW"/>
</dbReference>
<dbReference type="SUPFAM" id="SSF48264">
    <property type="entry name" value="Cytochrome P450"/>
    <property type="match status" value="1"/>
</dbReference>
<dbReference type="Pfam" id="PF00067">
    <property type="entry name" value="p450"/>
    <property type="match status" value="1"/>
</dbReference>
<evidence type="ECO:0000256" key="4">
    <source>
        <dbReference type="ARBA" id="ARBA00022723"/>
    </source>
</evidence>
<evidence type="ECO:0000256" key="5">
    <source>
        <dbReference type="ARBA" id="ARBA00023002"/>
    </source>
</evidence>
<dbReference type="PANTHER" id="PTHR46696:SF5">
    <property type="entry name" value="CYTOCHROME P450 BJ-1"/>
    <property type="match status" value="1"/>
</dbReference>
<comment type="similarity">
    <text evidence="2">Belongs to the cytochrome P450 family.</text>
</comment>
<keyword evidence="6" id="KW-0408">Iron</keyword>
<dbReference type="Gene3D" id="1.10.630.10">
    <property type="entry name" value="Cytochrome P450"/>
    <property type="match status" value="1"/>
</dbReference>
<keyword evidence="3" id="KW-0349">Heme</keyword>
<sequence>MTEEEAIGLAAGMLVAGHETTVTQIEFGLLSMFRHPQQRERLVGDPSLVDKAVEEILRMYPPGAGGAASCAIQGPT</sequence>
<evidence type="ECO:0000256" key="6">
    <source>
        <dbReference type="ARBA" id="ARBA00023004"/>
    </source>
</evidence>
<dbReference type="GO" id="GO:0016705">
    <property type="term" value="F:oxidoreductase activity, acting on paired donors, with incorporation or reduction of molecular oxygen"/>
    <property type="evidence" value="ECO:0007669"/>
    <property type="project" value="InterPro"/>
</dbReference>
<comment type="cofactor">
    <cofactor evidence="1">
        <name>heme</name>
        <dbReference type="ChEBI" id="CHEBI:30413"/>
    </cofactor>
</comment>
<keyword evidence="7 8" id="KW-0503">Monooxygenase</keyword>
<dbReference type="InterPro" id="IPR036396">
    <property type="entry name" value="Cyt_P450_sf"/>
</dbReference>
<dbReference type="AlphaFoldDB" id="H0G921"/>
<accession>H0G921</accession>
<keyword evidence="4" id="KW-0479">Metal-binding</keyword>
<dbReference type="InterPro" id="IPR001128">
    <property type="entry name" value="Cyt_P450"/>
</dbReference>
<dbReference type="Proteomes" id="UP000004038">
    <property type="component" value="Unassembled WGS sequence"/>
</dbReference>
<evidence type="ECO:0000256" key="2">
    <source>
        <dbReference type="ARBA" id="ARBA00010617"/>
    </source>
</evidence>
<evidence type="ECO:0000313" key="9">
    <source>
        <dbReference type="Proteomes" id="UP000004038"/>
    </source>
</evidence>
<dbReference type="PATRIC" id="fig|1107881.3.peg.6086"/>
<gene>
    <name evidence="8" type="ORF">SM0020_30112</name>
</gene>
<dbReference type="GO" id="GO:0020037">
    <property type="term" value="F:heme binding"/>
    <property type="evidence" value="ECO:0007669"/>
    <property type="project" value="InterPro"/>
</dbReference>
<name>H0G921_RHIML</name>
<protein>
    <submittedName>
        <fullName evidence="8">Cytochrome p450 monooxygenase protein</fullName>
    </submittedName>
</protein>
<dbReference type="PANTHER" id="PTHR46696">
    <property type="entry name" value="P450, PUTATIVE (EUROFUNG)-RELATED"/>
    <property type="match status" value="1"/>
</dbReference>
<dbReference type="EMBL" id="AGVV01000097">
    <property type="protein sequence ID" value="EHK74179.1"/>
    <property type="molecule type" value="Genomic_DNA"/>
</dbReference>
<evidence type="ECO:0000256" key="1">
    <source>
        <dbReference type="ARBA" id="ARBA00001971"/>
    </source>
</evidence>
<organism evidence="8 9">
    <name type="scientific">Sinorhizobium meliloti CCNWSX0020</name>
    <dbReference type="NCBI Taxonomy" id="1107881"/>
    <lineage>
        <taxon>Bacteria</taxon>
        <taxon>Pseudomonadati</taxon>
        <taxon>Pseudomonadota</taxon>
        <taxon>Alphaproteobacteria</taxon>
        <taxon>Hyphomicrobiales</taxon>
        <taxon>Rhizobiaceae</taxon>
        <taxon>Sinorhizobium/Ensifer group</taxon>
        <taxon>Sinorhizobium</taxon>
    </lineage>
</organism>
<reference evidence="8 9" key="1">
    <citation type="journal article" date="2012" name="J. Bacteriol.">
        <title>Draft Genome Sequence of Sinorhizobium meliloti CCNWSX0020, a Nitrogen-Fixing Symbiont with Copper Tolerance Capability Isolated from Lead-Zinc Mine Tailings.</title>
        <authorList>
            <person name="Li Z."/>
            <person name="Ma Z."/>
            <person name="Hao X."/>
            <person name="Wei G."/>
        </authorList>
    </citation>
    <scope>NUCLEOTIDE SEQUENCE [LARGE SCALE GENOMIC DNA]</scope>
    <source>
        <strain evidence="8 9">CCNWSX0020</strain>
    </source>
</reference>
<proteinExistence type="inferred from homology"/>
<evidence type="ECO:0000256" key="7">
    <source>
        <dbReference type="ARBA" id="ARBA00023033"/>
    </source>
</evidence>
<evidence type="ECO:0000256" key="3">
    <source>
        <dbReference type="ARBA" id="ARBA00022617"/>
    </source>
</evidence>
<evidence type="ECO:0000313" key="8">
    <source>
        <dbReference type="EMBL" id="EHK74179.1"/>
    </source>
</evidence>
<dbReference type="GO" id="GO:0005506">
    <property type="term" value="F:iron ion binding"/>
    <property type="evidence" value="ECO:0007669"/>
    <property type="project" value="InterPro"/>
</dbReference>
<keyword evidence="5" id="KW-0560">Oxidoreductase</keyword>